<reference evidence="3" key="1">
    <citation type="journal article" date="2020" name="Genome Biol.">
        <title>Gamete binning: chromosome-level and haplotype-resolved genome assembly enabled by high-throughput single-cell sequencing of gamete genomes.</title>
        <authorList>
            <person name="Campoy J.A."/>
            <person name="Sun H."/>
            <person name="Goel M."/>
            <person name="Jiao W.-B."/>
            <person name="Folz-Donahue K."/>
            <person name="Wang N."/>
            <person name="Rubio M."/>
            <person name="Liu C."/>
            <person name="Kukat C."/>
            <person name="Ruiz D."/>
            <person name="Huettel B."/>
            <person name="Schneeberger K."/>
        </authorList>
    </citation>
    <scope>NUCLEOTIDE SEQUENCE [LARGE SCALE GENOMIC DNA]</scope>
    <source>
        <strain evidence="3">cv. Rojo Pasion</strain>
    </source>
</reference>
<dbReference type="EMBL" id="CAEKKB010000008">
    <property type="protein sequence ID" value="CAB4319647.1"/>
    <property type="molecule type" value="Genomic_DNA"/>
</dbReference>
<evidence type="ECO:0000256" key="1">
    <source>
        <dbReference type="SAM" id="Phobius"/>
    </source>
</evidence>
<sequence length="88" mass="9663">MKSESRQAEEKKPAGIDQWSFKHVKVKNAAGTGSEFDGTDSDEKKFIASSLCAMIILLISYCFSRSGTCGWFILINIEVLQQCAHSGS</sequence>
<protein>
    <submittedName>
        <fullName evidence="2">Uncharacterized protein</fullName>
    </submittedName>
</protein>
<evidence type="ECO:0000313" key="3">
    <source>
        <dbReference type="Proteomes" id="UP000507245"/>
    </source>
</evidence>
<keyword evidence="1" id="KW-1133">Transmembrane helix</keyword>
<evidence type="ECO:0000313" key="2">
    <source>
        <dbReference type="EMBL" id="CAB4319647.1"/>
    </source>
</evidence>
<proteinExistence type="predicted"/>
<keyword evidence="3" id="KW-1185">Reference proteome</keyword>
<name>A0A6J5Y5F3_PRUAR</name>
<organism evidence="2 3">
    <name type="scientific">Prunus armeniaca</name>
    <name type="common">Apricot</name>
    <name type="synonym">Armeniaca vulgaris</name>
    <dbReference type="NCBI Taxonomy" id="36596"/>
    <lineage>
        <taxon>Eukaryota</taxon>
        <taxon>Viridiplantae</taxon>
        <taxon>Streptophyta</taxon>
        <taxon>Embryophyta</taxon>
        <taxon>Tracheophyta</taxon>
        <taxon>Spermatophyta</taxon>
        <taxon>Magnoliopsida</taxon>
        <taxon>eudicotyledons</taxon>
        <taxon>Gunneridae</taxon>
        <taxon>Pentapetalae</taxon>
        <taxon>rosids</taxon>
        <taxon>fabids</taxon>
        <taxon>Rosales</taxon>
        <taxon>Rosaceae</taxon>
        <taxon>Amygdaloideae</taxon>
        <taxon>Amygdaleae</taxon>
        <taxon>Prunus</taxon>
    </lineage>
</organism>
<keyword evidence="1" id="KW-0812">Transmembrane</keyword>
<feature type="transmembrane region" description="Helical" evidence="1">
    <location>
        <begin position="46"/>
        <end position="64"/>
    </location>
</feature>
<dbReference type="AlphaFoldDB" id="A0A6J5Y5F3"/>
<dbReference type="Proteomes" id="UP000507245">
    <property type="component" value="Unassembled WGS sequence"/>
</dbReference>
<keyword evidence="1" id="KW-0472">Membrane</keyword>
<gene>
    <name evidence="2" type="ORF">ORAREDHAP_LOCUS47170</name>
</gene>
<accession>A0A6J5Y5F3</accession>